<dbReference type="Pfam" id="PF02518">
    <property type="entry name" value="HATPase_c"/>
    <property type="match status" value="1"/>
</dbReference>
<dbReference type="PANTHER" id="PTHR43065:SF46">
    <property type="entry name" value="C4-DICARBOXYLATE TRANSPORT SENSOR PROTEIN DCTB"/>
    <property type="match status" value="1"/>
</dbReference>
<dbReference type="InterPro" id="IPR036890">
    <property type="entry name" value="HATPase_C_sf"/>
</dbReference>
<keyword evidence="3 9" id="KW-0597">Phosphoprotein</keyword>
<dbReference type="NCBIfam" id="TIGR00229">
    <property type="entry name" value="sensory_box"/>
    <property type="match status" value="2"/>
</dbReference>
<dbReference type="InterPro" id="IPR011006">
    <property type="entry name" value="CheY-like_superfamily"/>
</dbReference>
<name>A0ABU5URK6_NODSP</name>
<evidence type="ECO:0000256" key="7">
    <source>
        <dbReference type="ARBA" id="ARBA00022840"/>
    </source>
</evidence>
<dbReference type="InterPro" id="IPR000700">
    <property type="entry name" value="PAS-assoc_C"/>
</dbReference>
<dbReference type="CDD" id="cd00156">
    <property type="entry name" value="REC"/>
    <property type="match status" value="2"/>
</dbReference>
<evidence type="ECO:0000259" key="12">
    <source>
        <dbReference type="PROSITE" id="PS50112"/>
    </source>
</evidence>
<dbReference type="SUPFAM" id="SSF52172">
    <property type="entry name" value="CheY-like"/>
    <property type="match status" value="2"/>
</dbReference>
<dbReference type="InterPro" id="IPR004358">
    <property type="entry name" value="Sig_transdc_His_kin-like_C"/>
</dbReference>
<evidence type="ECO:0000256" key="8">
    <source>
        <dbReference type="ARBA" id="ARBA00023012"/>
    </source>
</evidence>
<dbReference type="CDD" id="cd00082">
    <property type="entry name" value="HisKA"/>
    <property type="match status" value="1"/>
</dbReference>
<dbReference type="CDD" id="cd00130">
    <property type="entry name" value="PAS"/>
    <property type="match status" value="2"/>
</dbReference>
<evidence type="ECO:0000256" key="4">
    <source>
        <dbReference type="ARBA" id="ARBA00022679"/>
    </source>
</evidence>
<dbReference type="Pfam" id="PF13426">
    <property type="entry name" value="PAS_9"/>
    <property type="match status" value="1"/>
</dbReference>
<keyword evidence="4" id="KW-0808">Transferase</keyword>
<evidence type="ECO:0000259" key="13">
    <source>
        <dbReference type="PROSITE" id="PS50113"/>
    </source>
</evidence>
<dbReference type="InterPro" id="IPR005467">
    <property type="entry name" value="His_kinase_dom"/>
</dbReference>
<dbReference type="SMART" id="SM00091">
    <property type="entry name" value="PAS"/>
    <property type="match status" value="2"/>
</dbReference>
<dbReference type="InterPro" id="IPR000014">
    <property type="entry name" value="PAS"/>
</dbReference>
<keyword evidence="6" id="KW-0418">Kinase</keyword>
<evidence type="ECO:0000256" key="3">
    <source>
        <dbReference type="ARBA" id="ARBA00022553"/>
    </source>
</evidence>
<feature type="domain" description="PAC" evidence="13">
    <location>
        <begin position="207"/>
        <end position="258"/>
    </location>
</feature>
<dbReference type="SMART" id="SM00086">
    <property type="entry name" value="PAC"/>
    <property type="match status" value="2"/>
</dbReference>
<feature type="domain" description="PAC" evidence="13">
    <location>
        <begin position="327"/>
        <end position="379"/>
    </location>
</feature>
<dbReference type="InterPro" id="IPR003594">
    <property type="entry name" value="HATPase_dom"/>
</dbReference>
<dbReference type="RefSeq" id="WP_323244560.1">
    <property type="nucleotide sequence ID" value="NZ_JAYGHK010000036.1"/>
</dbReference>
<dbReference type="Gene3D" id="3.30.450.20">
    <property type="entry name" value="PAS domain"/>
    <property type="match status" value="2"/>
</dbReference>
<dbReference type="SUPFAM" id="SSF55785">
    <property type="entry name" value="PYP-like sensor domain (PAS domain)"/>
    <property type="match status" value="2"/>
</dbReference>
<dbReference type="InterPro" id="IPR013656">
    <property type="entry name" value="PAS_4"/>
</dbReference>
<dbReference type="Gene3D" id="3.40.50.2300">
    <property type="match status" value="2"/>
</dbReference>
<dbReference type="PROSITE" id="PS50109">
    <property type="entry name" value="HIS_KIN"/>
    <property type="match status" value="1"/>
</dbReference>
<dbReference type="PROSITE" id="PS50113">
    <property type="entry name" value="PAC"/>
    <property type="match status" value="2"/>
</dbReference>
<evidence type="ECO:0000256" key="6">
    <source>
        <dbReference type="ARBA" id="ARBA00022777"/>
    </source>
</evidence>
<dbReference type="Pfam" id="PF00512">
    <property type="entry name" value="HisKA"/>
    <property type="match status" value="1"/>
</dbReference>
<dbReference type="InterPro" id="IPR001789">
    <property type="entry name" value="Sig_transdc_resp-reg_receiver"/>
</dbReference>
<dbReference type="PRINTS" id="PR00344">
    <property type="entry name" value="BCTRLSENSOR"/>
</dbReference>
<dbReference type="InterPro" id="IPR035965">
    <property type="entry name" value="PAS-like_dom_sf"/>
</dbReference>
<reference evidence="14 15" key="1">
    <citation type="submission" date="2023-12" db="EMBL/GenBank/DDBJ databases">
        <title>Baltic Sea Cyanobacteria.</title>
        <authorList>
            <person name="Delbaje E."/>
            <person name="Fewer D.P."/>
            <person name="Shishido T.K."/>
        </authorList>
    </citation>
    <scope>NUCLEOTIDE SEQUENCE [LARGE SCALE GENOMIC DNA]</scope>
    <source>
        <strain evidence="14 15">UHCC 0060</strain>
    </source>
</reference>
<evidence type="ECO:0000256" key="1">
    <source>
        <dbReference type="ARBA" id="ARBA00000085"/>
    </source>
</evidence>
<dbReference type="SMART" id="SM00387">
    <property type="entry name" value="HATPase_c"/>
    <property type="match status" value="1"/>
</dbReference>
<dbReference type="EMBL" id="JAYGHK010000036">
    <property type="protein sequence ID" value="MEA5608912.1"/>
    <property type="molecule type" value="Genomic_DNA"/>
</dbReference>
<dbReference type="SUPFAM" id="SSF55874">
    <property type="entry name" value="ATPase domain of HSP90 chaperone/DNA topoisomerase II/histidine kinase"/>
    <property type="match status" value="1"/>
</dbReference>
<keyword evidence="7" id="KW-0067">ATP-binding</keyword>
<proteinExistence type="predicted"/>
<evidence type="ECO:0000256" key="9">
    <source>
        <dbReference type="PROSITE-ProRule" id="PRU00169"/>
    </source>
</evidence>
<keyword evidence="5" id="KW-0547">Nucleotide-binding</keyword>
<evidence type="ECO:0000256" key="2">
    <source>
        <dbReference type="ARBA" id="ARBA00012438"/>
    </source>
</evidence>
<comment type="caution">
    <text evidence="14">The sequence shown here is derived from an EMBL/GenBank/DDBJ whole genome shotgun (WGS) entry which is preliminary data.</text>
</comment>
<dbReference type="InterPro" id="IPR036097">
    <property type="entry name" value="HisK_dim/P_sf"/>
</dbReference>
<dbReference type="EC" id="2.7.13.3" evidence="2"/>
<evidence type="ECO:0000259" key="10">
    <source>
        <dbReference type="PROSITE" id="PS50109"/>
    </source>
</evidence>
<organism evidence="14 15">
    <name type="scientific">Nodularia spumigena UHCC 0060</name>
    <dbReference type="NCBI Taxonomy" id="3110300"/>
    <lineage>
        <taxon>Bacteria</taxon>
        <taxon>Bacillati</taxon>
        <taxon>Cyanobacteriota</taxon>
        <taxon>Cyanophyceae</taxon>
        <taxon>Nostocales</taxon>
        <taxon>Nodulariaceae</taxon>
        <taxon>Nodularia</taxon>
    </lineage>
</organism>
<dbReference type="PANTHER" id="PTHR43065">
    <property type="entry name" value="SENSOR HISTIDINE KINASE"/>
    <property type="match status" value="1"/>
</dbReference>
<feature type="modified residue" description="4-aspartylphosphate" evidence="9">
    <location>
        <position position="686"/>
    </location>
</feature>
<dbReference type="Proteomes" id="UP001303285">
    <property type="component" value="Unassembled WGS sequence"/>
</dbReference>
<dbReference type="PROSITE" id="PS50112">
    <property type="entry name" value="PAS"/>
    <property type="match status" value="1"/>
</dbReference>
<dbReference type="InterPro" id="IPR001610">
    <property type="entry name" value="PAC"/>
</dbReference>
<dbReference type="SMART" id="SM00388">
    <property type="entry name" value="HisKA"/>
    <property type="match status" value="1"/>
</dbReference>
<dbReference type="SMART" id="SM00448">
    <property type="entry name" value="REC"/>
    <property type="match status" value="2"/>
</dbReference>
<dbReference type="SUPFAM" id="SSF47384">
    <property type="entry name" value="Homodimeric domain of signal transducing histidine kinase"/>
    <property type="match status" value="1"/>
</dbReference>
<comment type="catalytic activity">
    <reaction evidence="1">
        <text>ATP + protein L-histidine = ADP + protein N-phospho-L-histidine.</text>
        <dbReference type="EC" id="2.7.13.3"/>
    </reaction>
</comment>
<feature type="domain" description="Histidine kinase" evidence="10">
    <location>
        <begin position="392"/>
        <end position="616"/>
    </location>
</feature>
<accession>A0ABU5URK6</accession>
<feature type="domain" description="Response regulatory" evidence="11">
    <location>
        <begin position="7"/>
        <end position="124"/>
    </location>
</feature>
<feature type="domain" description="PAS" evidence="12">
    <location>
        <begin position="255"/>
        <end position="325"/>
    </location>
</feature>
<dbReference type="Gene3D" id="1.10.287.130">
    <property type="match status" value="1"/>
</dbReference>
<feature type="domain" description="Response regulatory" evidence="11">
    <location>
        <begin position="635"/>
        <end position="751"/>
    </location>
</feature>
<evidence type="ECO:0000256" key="5">
    <source>
        <dbReference type="ARBA" id="ARBA00022741"/>
    </source>
</evidence>
<feature type="modified residue" description="4-aspartylphosphate" evidence="9">
    <location>
        <position position="59"/>
    </location>
</feature>
<protein>
    <recommendedName>
        <fullName evidence="2">histidine kinase</fullName>
        <ecNumber evidence="2">2.7.13.3</ecNumber>
    </recommendedName>
</protein>
<dbReference type="Pfam" id="PF08448">
    <property type="entry name" value="PAS_4"/>
    <property type="match status" value="1"/>
</dbReference>
<dbReference type="PROSITE" id="PS50110">
    <property type="entry name" value="RESPONSE_REGULATORY"/>
    <property type="match status" value="2"/>
</dbReference>
<keyword evidence="15" id="KW-1185">Reference proteome</keyword>
<evidence type="ECO:0000313" key="15">
    <source>
        <dbReference type="Proteomes" id="UP001303285"/>
    </source>
</evidence>
<dbReference type="Gene3D" id="3.30.565.10">
    <property type="entry name" value="Histidine kinase-like ATPase, C-terminal domain"/>
    <property type="match status" value="1"/>
</dbReference>
<evidence type="ECO:0000313" key="14">
    <source>
        <dbReference type="EMBL" id="MEA5608912.1"/>
    </source>
</evidence>
<sequence>MAGNSIKVLLVEDNPGDVFLLQELLQEVTTAKVELQPAEQLCEALECIARDSFDVILLDLSLPDSQGLDTFISTARQTKATPIIVLTGLNDETLALRAMQSGAQDYLVKGQVTGDLLVRSMRYAIERQRSENALRQSEERFRVALKNSPIFVFNQDINLSYTWVYNPMSGWTSQDMLGKHDCDLIPDKDAQGLTAIKHSVLTNGIGIREEVSITTPLGTRYYDLTVEPLRNESQEIVGITCAGIDISERKLSEAKIREQAALLDITTDAICVCDLENQIQFWNKGAETLYGWQVQEAVGRNFGDILDNEAAQENDEALLSVMTKGKWEGELTQITKTGKEILVASRWSLVRDAQGRPKSILIVDTDITEKKRLESQLFRTQRLESIGTLASGIAHDLNNILTPILAGAQLLPLKFPDADERTKRLLEILEINAKRGADLVKQVLSFARGVEGKRITLQIRHLIVEIAKILKETFPKSIEIHTNIPNELWLVSGDSTQLHQVVMNLCVNARDAMPHRGILSISAENFVVDENYARMNLEAEAGLYVVITVTDTGVGIPQETLDRIFEPFFTTKPVGQGTGLGLSTVIGIVKSHGGFINVYSEVGNGTSFKVYLPAVGGTETLAVEDVAIPTGHGELILIVDDEPSIQDVTRNSLESHQYQTLIASDGIEAIALYAKYADKISAVLMDMMLPSLDGVTAIRTLQKINPQVKIIATSGLMSKTKLGEVMDTGTQTFLPKPYTVNELLLSLQQILK</sequence>
<evidence type="ECO:0000259" key="11">
    <source>
        <dbReference type="PROSITE" id="PS50110"/>
    </source>
</evidence>
<keyword evidence="8" id="KW-0902">Two-component regulatory system</keyword>
<dbReference type="InterPro" id="IPR003661">
    <property type="entry name" value="HisK_dim/P_dom"/>
</dbReference>
<gene>
    <name evidence="14" type="ORF">VB695_12680</name>
</gene>
<dbReference type="Pfam" id="PF00072">
    <property type="entry name" value="Response_reg"/>
    <property type="match status" value="2"/>
</dbReference>